<evidence type="ECO:0000313" key="1">
    <source>
        <dbReference type="EMBL" id="CAL4083080.1"/>
    </source>
</evidence>
<gene>
    <name evidence="1" type="ORF">MNOR_LOCUS12074</name>
</gene>
<keyword evidence="2" id="KW-1185">Reference proteome</keyword>
<dbReference type="AlphaFoldDB" id="A0AAV2QHK3"/>
<name>A0AAV2QHK3_MEGNR</name>
<accession>A0AAV2QHK3</accession>
<organism evidence="1 2">
    <name type="scientific">Meganyctiphanes norvegica</name>
    <name type="common">Northern krill</name>
    <name type="synonym">Thysanopoda norvegica</name>
    <dbReference type="NCBI Taxonomy" id="48144"/>
    <lineage>
        <taxon>Eukaryota</taxon>
        <taxon>Metazoa</taxon>
        <taxon>Ecdysozoa</taxon>
        <taxon>Arthropoda</taxon>
        <taxon>Crustacea</taxon>
        <taxon>Multicrustacea</taxon>
        <taxon>Malacostraca</taxon>
        <taxon>Eumalacostraca</taxon>
        <taxon>Eucarida</taxon>
        <taxon>Euphausiacea</taxon>
        <taxon>Euphausiidae</taxon>
        <taxon>Meganyctiphanes</taxon>
    </lineage>
</organism>
<protein>
    <submittedName>
        <fullName evidence="1">Uncharacterized protein</fullName>
    </submittedName>
</protein>
<sequence>MCTGEVDGISYAKTHFLDTEGPPYPGIWGGSRNDNCGTSLPGFVTGNRARTLIVPGLVASYYHSSSKRKPTLFKIYTGGNADQTEDYPIGKVIYGLDYIQTILRVGGTCVPDITDCGIVLEGKLI</sequence>
<reference evidence="1 2" key="1">
    <citation type="submission" date="2024-05" db="EMBL/GenBank/DDBJ databases">
        <authorList>
            <person name="Wallberg A."/>
        </authorList>
    </citation>
    <scope>NUCLEOTIDE SEQUENCE [LARGE SCALE GENOMIC DNA]</scope>
</reference>
<comment type="caution">
    <text evidence="1">The sequence shown here is derived from an EMBL/GenBank/DDBJ whole genome shotgun (WGS) entry which is preliminary data.</text>
</comment>
<dbReference type="Proteomes" id="UP001497623">
    <property type="component" value="Unassembled WGS sequence"/>
</dbReference>
<proteinExistence type="predicted"/>
<evidence type="ECO:0000313" key="2">
    <source>
        <dbReference type="Proteomes" id="UP001497623"/>
    </source>
</evidence>
<dbReference type="EMBL" id="CAXKWB010006504">
    <property type="protein sequence ID" value="CAL4083080.1"/>
    <property type="molecule type" value="Genomic_DNA"/>
</dbReference>